<evidence type="ECO:0000256" key="3">
    <source>
        <dbReference type="ARBA" id="ARBA00023163"/>
    </source>
</evidence>
<reference evidence="6 7" key="1">
    <citation type="submission" date="2015-02" db="EMBL/GenBank/DDBJ databases">
        <title>Draft genome sequences of ten Microbacterium spp. with emphasis on heavy metal contaminated environments.</title>
        <authorList>
            <person name="Corretto E."/>
        </authorList>
    </citation>
    <scope>NUCLEOTIDE SEQUENCE [LARGE SCALE GENOMIC DNA]</scope>
    <source>
        <strain evidence="6 7">DSM 23848</strain>
    </source>
</reference>
<name>A0A0F0KUM6_9MICO</name>
<dbReference type="PROSITE" id="PS50977">
    <property type="entry name" value="HTH_TETR_2"/>
    <property type="match status" value="1"/>
</dbReference>
<dbReference type="GO" id="GO:0003677">
    <property type="term" value="F:DNA binding"/>
    <property type="evidence" value="ECO:0007669"/>
    <property type="project" value="UniProtKB-UniRule"/>
</dbReference>
<evidence type="ECO:0000313" key="6">
    <source>
        <dbReference type="EMBL" id="KJL24622.1"/>
    </source>
</evidence>
<dbReference type="InterPro" id="IPR036271">
    <property type="entry name" value="Tet_transcr_reg_TetR-rel_C_sf"/>
</dbReference>
<gene>
    <name evidence="6" type="primary">comR_1</name>
    <name evidence="6" type="ORF">RL72_01704</name>
</gene>
<dbReference type="SUPFAM" id="SSF46689">
    <property type="entry name" value="Homeodomain-like"/>
    <property type="match status" value="1"/>
</dbReference>
<accession>A0A0F0KUM6</accession>
<sequence>MARTQSFDRDTVVRAARTLFWTVGYESASIPELETATGLSRSSIYNAFGSKRGLFDAAVQSYLDEVVRPRLRPLTGETVAPGAIIDYLEGLRDAFGTLTSMPASHGCLLVNAAGAPIAQDPKVAQVIADYRAELRDAFDRGVRALAPHLDVADRERRVTAITSSVVAAFALARIDPAEAARGIASAIELVALETGAAARS</sequence>
<dbReference type="PANTHER" id="PTHR47506:SF1">
    <property type="entry name" value="HTH-TYPE TRANSCRIPTIONAL REGULATOR YJDC"/>
    <property type="match status" value="1"/>
</dbReference>
<dbReference type="Pfam" id="PF00440">
    <property type="entry name" value="TetR_N"/>
    <property type="match status" value="1"/>
</dbReference>
<dbReference type="EMBL" id="JYIT01000073">
    <property type="protein sequence ID" value="KJL24622.1"/>
    <property type="molecule type" value="Genomic_DNA"/>
</dbReference>
<dbReference type="OrthoDB" id="9805134at2"/>
<dbReference type="RefSeq" id="WP_045250401.1">
    <property type="nucleotide sequence ID" value="NZ_JYIT01000073.1"/>
</dbReference>
<dbReference type="Gene3D" id="1.10.10.60">
    <property type="entry name" value="Homeodomain-like"/>
    <property type="match status" value="1"/>
</dbReference>
<feature type="domain" description="HTH tetR-type" evidence="5">
    <location>
        <begin position="6"/>
        <end position="66"/>
    </location>
</feature>
<keyword evidence="2 4" id="KW-0238">DNA-binding</keyword>
<comment type="caution">
    <text evidence="6">The sequence shown here is derived from an EMBL/GenBank/DDBJ whole genome shotgun (WGS) entry which is preliminary data.</text>
</comment>
<evidence type="ECO:0000313" key="7">
    <source>
        <dbReference type="Proteomes" id="UP000033448"/>
    </source>
</evidence>
<proteinExistence type="predicted"/>
<feature type="DNA-binding region" description="H-T-H motif" evidence="4">
    <location>
        <begin position="29"/>
        <end position="48"/>
    </location>
</feature>
<dbReference type="AlphaFoldDB" id="A0A0F0KUM6"/>
<dbReference type="InterPro" id="IPR009057">
    <property type="entry name" value="Homeodomain-like_sf"/>
</dbReference>
<evidence type="ECO:0000256" key="1">
    <source>
        <dbReference type="ARBA" id="ARBA00023015"/>
    </source>
</evidence>
<protein>
    <submittedName>
        <fullName evidence="6">HTH-type transcriptional repressor ComR</fullName>
    </submittedName>
</protein>
<keyword evidence="1" id="KW-0805">Transcription regulation</keyword>
<evidence type="ECO:0000256" key="4">
    <source>
        <dbReference type="PROSITE-ProRule" id="PRU00335"/>
    </source>
</evidence>
<dbReference type="PATRIC" id="fig|582680.7.peg.1745"/>
<evidence type="ECO:0000256" key="2">
    <source>
        <dbReference type="ARBA" id="ARBA00023125"/>
    </source>
</evidence>
<dbReference type="PANTHER" id="PTHR47506">
    <property type="entry name" value="TRANSCRIPTIONAL REGULATORY PROTEIN"/>
    <property type="match status" value="1"/>
</dbReference>
<organism evidence="6 7">
    <name type="scientific">Microbacterium azadirachtae</name>
    <dbReference type="NCBI Taxonomy" id="582680"/>
    <lineage>
        <taxon>Bacteria</taxon>
        <taxon>Bacillati</taxon>
        <taxon>Actinomycetota</taxon>
        <taxon>Actinomycetes</taxon>
        <taxon>Micrococcales</taxon>
        <taxon>Microbacteriaceae</taxon>
        <taxon>Microbacterium</taxon>
    </lineage>
</organism>
<dbReference type="SUPFAM" id="SSF48498">
    <property type="entry name" value="Tetracyclin repressor-like, C-terminal domain"/>
    <property type="match status" value="1"/>
</dbReference>
<dbReference type="Gene3D" id="1.10.357.10">
    <property type="entry name" value="Tetracycline Repressor, domain 2"/>
    <property type="match status" value="1"/>
</dbReference>
<dbReference type="Proteomes" id="UP000033448">
    <property type="component" value="Unassembled WGS sequence"/>
</dbReference>
<evidence type="ECO:0000259" key="5">
    <source>
        <dbReference type="PROSITE" id="PS50977"/>
    </source>
</evidence>
<keyword evidence="7" id="KW-1185">Reference proteome</keyword>
<dbReference type="PRINTS" id="PR00455">
    <property type="entry name" value="HTHTETR"/>
</dbReference>
<keyword evidence="3" id="KW-0804">Transcription</keyword>
<dbReference type="InterPro" id="IPR001647">
    <property type="entry name" value="HTH_TetR"/>
</dbReference>